<evidence type="ECO:0000256" key="3">
    <source>
        <dbReference type="ARBA" id="ARBA00023163"/>
    </source>
</evidence>
<dbReference type="InterPro" id="IPR007219">
    <property type="entry name" value="XnlR_reg_dom"/>
</dbReference>
<dbReference type="OrthoDB" id="5344325at2759"/>
<feature type="domain" description="Xylanolytic transcriptional activator regulatory" evidence="5">
    <location>
        <begin position="215"/>
        <end position="294"/>
    </location>
</feature>
<dbReference type="Pfam" id="PF04082">
    <property type="entry name" value="Fungal_trans"/>
    <property type="match status" value="1"/>
</dbReference>
<evidence type="ECO:0000256" key="4">
    <source>
        <dbReference type="ARBA" id="ARBA00023242"/>
    </source>
</evidence>
<dbReference type="GO" id="GO:0008270">
    <property type="term" value="F:zinc ion binding"/>
    <property type="evidence" value="ECO:0007669"/>
    <property type="project" value="InterPro"/>
</dbReference>
<dbReference type="STRING" id="1365484.W6Q222"/>
<dbReference type="AlphaFoldDB" id="W6Q222"/>
<accession>W6Q222</accession>
<reference evidence="6" key="1">
    <citation type="journal article" date="2014" name="Nat. Commun.">
        <title>Multiple recent horizontal transfers of a large genomic region in cheese making fungi.</title>
        <authorList>
            <person name="Cheeseman K."/>
            <person name="Ropars J."/>
            <person name="Renault P."/>
            <person name="Dupont J."/>
            <person name="Gouzy J."/>
            <person name="Branca A."/>
            <person name="Abraham A.L."/>
            <person name="Ceppi M."/>
            <person name="Conseiller E."/>
            <person name="Debuchy R."/>
            <person name="Malagnac F."/>
            <person name="Goarin A."/>
            <person name="Silar P."/>
            <person name="Lacoste S."/>
            <person name="Sallet E."/>
            <person name="Bensimon A."/>
            <person name="Giraud T."/>
            <person name="Brygoo Y."/>
        </authorList>
    </citation>
    <scope>NUCLEOTIDE SEQUENCE [LARGE SCALE GENOMIC DNA]</scope>
    <source>
        <strain evidence="6">FM164</strain>
    </source>
</reference>
<keyword evidence="4" id="KW-0539">Nucleus</keyword>
<evidence type="ECO:0000313" key="7">
    <source>
        <dbReference type="Proteomes" id="UP000030686"/>
    </source>
</evidence>
<sequence length="494" mass="56207">MHFYPPARPGCERASESEDKIRNFGYSSYGNHNSMSLLRTVELYGGRAKGLLSPFPTNQSPLSSEADRKYRELVRQLPSQPCIEILVQTFFSDINWQYDLLDEKSFREDLDAWGKISYSDLQAGFARLALGTIVFPALLFQVLAQALLFHSPDDDMINSLITMAEMTFHDLGAEYSDTGVELLAVLGKEDITIATVQAGMLRASFLKSSGKVIESWHVLGTTIRDAQEIGLHTGQIMCGQFPVGPGRERQNISLVGHRVWVVLHIWDIHMAVVLGRPIATDLQIDRFACTIEEDETRRELFSHWQTETNPPRPFDVILAGFNVAYRYFKDIHKLEHHSAGPQDYPTVEHIHGAIKRNSEILIGYKGVNGYLLPGKDCTHSFTLFFSHFIDHTYSLWPTVARKRSKLEYPFFVHRNDYSSNPSRTIARCSVRSTLLLMQLFSLQHSVLFFRTRIKNYEQTVSTLLKEGCKDWESLVNLIPWQSQHMVLSAACTVA</sequence>
<dbReference type="PANTHER" id="PTHR31001:SF87">
    <property type="entry name" value="COL-21"/>
    <property type="match status" value="1"/>
</dbReference>
<evidence type="ECO:0000313" key="6">
    <source>
        <dbReference type="EMBL" id="CDM30345.1"/>
    </source>
</evidence>
<keyword evidence="2" id="KW-0805">Transcription regulation</keyword>
<dbReference type="GO" id="GO:0005634">
    <property type="term" value="C:nucleus"/>
    <property type="evidence" value="ECO:0007669"/>
    <property type="project" value="UniProtKB-SubCell"/>
</dbReference>
<keyword evidence="3" id="KW-0804">Transcription</keyword>
<dbReference type="GO" id="GO:0006351">
    <property type="term" value="P:DNA-templated transcription"/>
    <property type="evidence" value="ECO:0007669"/>
    <property type="project" value="InterPro"/>
</dbReference>
<evidence type="ECO:0000256" key="1">
    <source>
        <dbReference type="ARBA" id="ARBA00004123"/>
    </source>
</evidence>
<proteinExistence type="predicted"/>
<protein>
    <submittedName>
        <fullName evidence="6">Transcription factor, fungi</fullName>
    </submittedName>
</protein>
<dbReference type="InterPro" id="IPR050613">
    <property type="entry name" value="Sec_Metabolite_Reg"/>
</dbReference>
<organism evidence="6 7">
    <name type="scientific">Penicillium roqueforti (strain FM164)</name>
    <dbReference type="NCBI Taxonomy" id="1365484"/>
    <lineage>
        <taxon>Eukaryota</taxon>
        <taxon>Fungi</taxon>
        <taxon>Dikarya</taxon>
        <taxon>Ascomycota</taxon>
        <taxon>Pezizomycotina</taxon>
        <taxon>Eurotiomycetes</taxon>
        <taxon>Eurotiomycetidae</taxon>
        <taxon>Eurotiales</taxon>
        <taxon>Aspergillaceae</taxon>
        <taxon>Penicillium</taxon>
    </lineage>
</organism>
<keyword evidence="7" id="KW-1185">Reference proteome</keyword>
<name>W6Q222_PENRF</name>
<comment type="subcellular location">
    <subcellularLocation>
        <location evidence="1">Nucleus</location>
    </subcellularLocation>
</comment>
<dbReference type="OMA" id="TEWSSEF"/>
<gene>
    <name evidence="6" type="ORF">PROQFM164_S02g000494</name>
</gene>
<dbReference type="EMBL" id="HG792016">
    <property type="protein sequence ID" value="CDM30345.1"/>
    <property type="molecule type" value="Genomic_DNA"/>
</dbReference>
<evidence type="ECO:0000256" key="2">
    <source>
        <dbReference type="ARBA" id="ARBA00023015"/>
    </source>
</evidence>
<dbReference type="GO" id="GO:0003677">
    <property type="term" value="F:DNA binding"/>
    <property type="evidence" value="ECO:0007669"/>
    <property type="project" value="InterPro"/>
</dbReference>
<dbReference type="PANTHER" id="PTHR31001">
    <property type="entry name" value="UNCHARACTERIZED TRANSCRIPTIONAL REGULATORY PROTEIN"/>
    <property type="match status" value="1"/>
</dbReference>
<dbReference type="Proteomes" id="UP000030686">
    <property type="component" value="Unassembled WGS sequence"/>
</dbReference>
<dbReference type="CDD" id="cd12148">
    <property type="entry name" value="fungal_TF_MHR"/>
    <property type="match status" value="1"/>
</dbReference>
<evidence type="ECO:0000259" key="5">
    <source>
        <dbReference type="SMART" id="SM00906"/>
    </source>
</evidence>
<dbReference type="SMART" id="SM00906">
    <property type="entry name" value="Fungal_trans"/>
    <property type="match status" value="1"/>
</dbReference>